<evidence type="ECO:0000313" key="1">
    <source>
        <dbReference type="EMBL" id="KAJ7737323.1"/>
    </source>
</evidence>
<dbReference type="Proteomes" id="UP001215598">
    <property type="component" value="Unassembled WGS sequence"/>
</dbReference>
<reference evidence="1" key="1">
    <citation type="submission" date="2023-03" db="EMBL/GenBank/DDBJ databases">
        <title>Massive genome expansion in bonnet fungi (Mycena s.s.) driven by repeated elements and novel gene families across ecological guilds.</title>
        <authorList>
            <consortium name="Lawrence Berkeley National Laboratory"/>
            <person name="Harder C.B."/>
            <person name="Miyauchi S."/>
            <person name="Viragh M."/>
            <person name="Kuo A."/>
            <person name="Thoen E."/>
            <person name="Andreopoulos B."/>
            <person name="Lu D."/>
            <person name="Skrede I."/>
            <person name="Drula E."/>
            <person name="Henrissat B."/>
            <person name="Morin E."/>
            <person name="Kohler A."/>
            <person name="Barry K."/>
            <person name="LaButti K."/>
            <person name="Morin E."/>
            <person name="Salamov A."/>
            <person name="Lipzen A."/>
            <person name="Mereny Z."/>
            <person name="Hegedus B."/>
            <person name="Baldrian P."/>
            <person name="Stursova M."/>
            <person name="Weitz H."/>
            <person name="Taylor A."/>
            <person name="Grigoriev I.V."/>
            <person name="Nagy L.G."/>
            <person name="Martin F."/>
            <person name="Kauserud H."/>
        </authorList>
    </citation>
    <scope>NUCLEOTIDE SEQUENCE</scope>
    <source>
        <strain evidence="1">CBHHK182m</strain>
    </source>
</reference>
<comment type="caution">
    <text evidence="1">The sequence shown here is derived from an EMBL/GenBank/DDBJ whole genome shotgun (WGS) entry which is preliminary data.</text>
</comment>
<gene>
    <name evidence="1" type="ORF">B0H16DRAFT_105816</name>
</gene>
<sequence>MVAQKGRHCNFLMTSQSQHAMWRNRLAMSDSQDKSYSSYDVAWHPSNQPNASPRLMNIRFGMGIEFYGKEERSMAKLPPISHILRNQVILWVFDPKLKAKVRGMVILTSTYIPDIKILDPLSIIEDETIDLSATRPPSATNQTIPSSSAAHSLALGLFEQPKDADKSPAHRLIQRLRKSTEKAKSAISIPLHEYTARGWDATNEEWRNVIWPRLDSDFGDASATSQAAWTLELNQMAVGAKMELDTNSIVGQAGLSEDSKLGMAEAPILEETKSSRVEEIIPVVK</sequence>
<accession>A0AAD7I899</accession>
<proteinExistence type="predicted"/>
<dbReference type="AlphaFoldDB" id="A0AAD7I899"/>
<organism evidence="1 2">
    <name type="scientific">Mycena metata</name>
    <dbReference type="NCBI Taxonomy" id="1033252"/>
    <lineage>
        <taxon>Eukaryota</taxon>
        <taxon>Fungi</taxon>
        <taxon>Dikarya</taxon>
        <taxon>Basidiomycota</taxon>
        <taxon>Agaricomycotina</taxon>
        <taxon>Agaricomycetes</taxon>
        <taxon>Agaricomycetidae</taxon>
        <taxon>Agaricales</taxon>
        <taxon>Marasmiineae</taxon>
        <taxon>Mycenaceae</taxon>
        <taxon>Mycena</taxon>
    </lineage>
</organism>
<evidence type="ECO:0000313" key="2">
    <source>
        <dbReference type="Proteomes" id="UP001215598"/>
    </source>
</evidence>
<name>A0AAD7I899_9AGAR</name>
<protein>
    <submittedName>
        <fullName evidence="1">Uncharacterized protein</fullName>
    </submittedName>
</protein>
<dbReference type="EMBL" id="JARKIB010000117">
    <property type="protein sequence ID" value="KAJ7737323.1"/>
    <property type="molecule type" value="Genomic_DNA"/>
</dbReference>
<keyword evidence="2" id="KW-1185">Reference proteome</keyword>